<dbReference type="AlphaFoldDB" id="A0A6A4GX79"/>
<dbReference type="InterPro" id="IPR000313">
    <property type="entry name" value="PWWP_dom"/>
</dbReference>
<evidence type="ECO:0000256" key="1">
    <source>
        <dbReference type="SAM" id="MobiDB-lite"/>
    </source>
</evidence>
<dbReference type="EMBL" id="ML769675">
    <property type="protein sequence ID" value="KAE9389960.1"/>
    <property type="molecule type" value="Genomic_DNA"/>
</dbReference>
<feature type="compositionally biased region" description="Polar residues" evidence="1">
    <location>
        <begin position="230"/>
        <end position="245"/>
    </location>
</feature>
<dbReference type="Pfam" id="PF00855">
    <property type="entry name" value="PWWP"/>
    <property type="match status" value="1"/>
</dbReference>
<dbReference type="Proteomes" id="UP000799118">
    <property type="component" value="Unassembled WGS sequence"/>
</dbReference>
<dbReference type="OrthoDB" id="62853at2759"/>
<feature type="compositionally biased region" description="Acidic residues" evidence="1">
    <location>
        <begin position="121"/>
        <end position="139"/>
    </location>
</feature>
<evidence type="ECO:0000313" key="3">
    <source>
        <dbReference type="EMBL" id="KAE9389960.1"/>
    </source>
</evidence>
<keyword evidence="4" id="KW-1185">Reference proteome</keyword>
<dbReference type="Gene3D" id="2.30.30.140">
    <property type="match status" value="1"/>
</dbReference>
<reference evidence="3" key="1">
    <citation type="journal article" date="2019" name="Environ. Microbiol.">
        <title>Fungal ecological strategies reflected in gene transcription - a case study of two litter decomposers.</title>
        <authorList>
            <person name="Barbi F."/>
            <person name="Kohler A."/>
            <person name="Barry K."/>
            <person name="Baskaran P."/>
            <person name="Daum C."/>
            <person name="Fauchery L."/>
            <person name="Ihrmark K."/>
            <person name="Kuo A."/>
            <person name="LaButti K."/>
            <person name="Lipzen A."/>
            <person name="Morin E."/>
            <person name="Grigoriev I.V."/>
            <person name="Henrissat B."/>
            <person name="Lindahl B."/>
            <person name="Martin F."/>
        </authorList>
    </citation>
    <scope>NUCLEOTIDE SEQUENCE</scope>
    <source>
        <strain evidence="3">JB14</strain>
    </source>
</reference>
<accession>A0A6A4GX79</accession>
<dbReference type="SUPFAM" id="SSF63748">
    <property type="entry name" value="Tudor/PWWP/MBT"/>
    <property type="match status" value="1"/>
</dbReference>
<dbReference type="InterPro" id="IPR035503">
    <property type="entry name" value="IOC4-like_PWWP"/>
</dbReference>
<dbReference type="CDD" id="cd05840">
    <property type="entry name" value="PWWP_ScIOC4-like"/>
    <property type="match status" value="1"/>
</dbReference>
<name>A0A6A4GX79_9AGAR</name>
<gene>
    <name evidence="3" type="ORF">BT96DRAFT_363047</name>
</gene>
<protein>
    <submittedName>
        <fullName evidence="3">Tudor/PWWP/MBT</fullName>
    </submittedName>
</protein>
<feature type="region of interest" description="Disordered" evidence="1">
    <location>
        <begin position="296"/>
        <end position="320"/>
    </location>
</feature>
<dbReference type="PROSITE" id="PS50812">
    <property type="entry name" value="PWWP"/>
    <property type="match status" value="1"/>
</dbReference>
<sequence>MSKKGSKATKPDVSTYDIGDTVLGKVRGYPPWPGRVADPETLPEKVKTERPTKKSLCYSVQFFPTGDYAWLTPKDISRLRLHEIEAYISDPAKRSGDLLQGYKIARDPTEWSEALAANRADEEEAEADVDEEDELEEDERVASKKRKAPSSTAASTSKKRKRESEPAAKAKGSASSNKINIAYLSFSKIGKVMRHITALSDDKVPLDAKYKFRDRAKVLVEQWQHIINASKDSTSSSQPTNTNGRNGKDHRSSKETTNGASPAKNGAESQSPGVENVNGIADAINSSIAGGTMEVDEDTRMNGHGHGHRYNAGEDSSLAL</sequence>
<dbReference type="SMART" id="SM00293">
    <property type="entry name" value="PWWP"/>
    <property type="match status" value="1"/>
</dbReference>
<feature type="region of interest" description="Disordered" evidence="1">
    <location>
        <begin position="230"/>
        <end position="277"/>
    </location>
</feature>
<organism evidence="3 4">
    <name type="scientific">Gymnopus androsaceus JB14</name>
    <dbReference type="NCBI Taxonomy" id="1447944"/>
    <lineage>
        <taxon>Eukaryota</taxon>
        <taxon>Fungi</taxon>
        <taxon>Dikarya</taxon>
        <taxon>Basidiomycota</taxon>
        <taxon>Agaricomycotina</taxon>
        <taxon>Agaricomycetes</taxon>
        <taxon>Agaricomycetidae</taxon>
        <taxon>Agaricales</taxon>
        <taxon>Marasmiineae</taxon>
        <taxon>Omphalotaceae</taxon>
        <taxon>Gymnopus</taxon>
    </lineage>
</organism>
<evidence type="ECO:0000313" key="4">
    <source>
        <dbReference type="Proteomes" id="UP000799118"/>
    </source>
</evidence>
<evidence type="ECO:0000259" key="2">
    <source>
        <dbReference type="PROSITE" id="PS50812"/>
    </source>
</evidence>
<feature type="region of interest" description="Disordered" evidence="1">
    <location>
        <begin position="117"/>
        <end position="174"/>
    </location>
</feature>
<feature type="domain" description="PWWP" evidence="2">
    <location>
        <begin position="18"/>
        <end position="71"/>
    </location>
</feature>
<feature type="region of interest" description="Disordered" evidence="1">
    <location>
        <begin position="29"/>
        <end position="50"/>
    </location>
</feature>
<proteinExistence type="predicted"/>